<dbReference type="GO" id="GO:0006592">
    <property type="term" value="P:ornithine biosynthetic process"/>
    <property type="evidence" value="ECO:0007669"/>
    <property type="project" value="TreeGrafter"/>
</dbReference>
<dbReference type="Pfam" id="PF01960">
    <property type="entry name" value="ArgJ"/>
    <property type="match status" value="1"/>
</dbReference>
<sequence length="107" mass="11603">MISIRILESHQWIYRPDSAAVAMTTTDSSFYTILVGGTHIRIGGMAKRSGLIRPNMATMLDVITTDAFATSDGWRKMVRVAVNCSLNQITVRVSGASSEAEAAKVAR</sequence>
<gene>
    <name evidence="3" type="ORF">OLEA9_A042080</name>
</gene>
<comment type="caution">
    <text evidence="3">The sequence shown here is derived from an EMBL/GenBank/DDBJ whole genome shotgun (WGS) entry which is preliminary data.</text>
</comment>
<reference evidence="3 4" key="1">
    <citation type="submission" date="2019-12" db="EMBL/GenBank/DDBJ databases">
        <authorList>
            <person name="Alioto T."/>
            <person name="Alioto T."/>
            <person name="Gomez Garrido J."/>
        </authorList>
    </citation>
    <scope>NUCLEOTIDE SEQUENCE [LARGE SCALE GENOMIC DNA]</scope>
</reference>
<evidence type="ECO:0000256" key="2">
    <source>
        <dbReference type="ARBA" id="ARBA00023268"/>
    </source>
</evidence>
<evidence type="ECO:0000313" key="3">
    <source>
        <dbReference type="EMBL" id="CAA2962405.1"/>
    </source>
</evidence>
<accession>A0A8S0QAU7</accession>
<dbReference type="EMBL" id="CACTIH010000946">
    <property type="protein sequence ID" value="CAA2962405.1"/>
    <property type="molecule type" value="Genomic_DNA"/>
</dbReference>
<dbReference type="InterPro" id="IPR016117">
    <property type="entry name" value="ArgJ-like_dom_sf"/>
</dbReference>
<dbReference type="OrthoDB" id="2017946at2759"/>
<keyword evidence="1" id="KW-0028">Amino-acid biosynthesis</keyword>
<dbReference type="SUPFAM" id="SSF56266">
    <property type="entry name" value="DmpA/ArgJ-like"/>
    <property type="match status" value="1"/>
</dbReference>
<keyword evidence="4" id="KW-1185">Reference proteome</keyword>
<dbReference type="Gene3D" id="3.60.70.12">
    <property type="entry name" value="L-amino peptidase D-ALA esterase/amidase"/>
    <property type="match status" value="1"/>
</dbReference>
<dbReference type="GO" id="GO:0004358">
    <property type="term" value="F:L-glutamate N-acetyltransferase activity, acting on acetyl-L-ornithine as donor"/>
    <property type="evidence" value="ECO:0007669"/>
    <property type="project" value="InterPro"/>
</dbReference>
<proteinExistence type="predicted"/>
<dbReference type="GO" id="GO:0006526">
    <property type="term" value="P:L-arginine biosynthetic process"/>
    <property type="evidence" value="ECO:0007669"/>
    <property type="project" value="UniProtKB-KW"/>
</dbReference>
<protein>
    <submittedName>
        <fullName evidence="3">Arginine biosynthesis bifunctional, chloroplastic-like</fullName>
    </submittedName>
</protein>
<keyword evidence="2" id="KW-0511">Multifunctional enzyme</keyword>
<dbReference type="PANTHER" id="PTHR23100">
    <property type="entry name" value="ARGININE BIOSYNTHESIS BIFUNCTIONAL PROTEIN ARGJ"/>
    <property type="match status" value="1"/>
</dbReference>
<dbReference type="InterPro" id="IPR002813">
    <property type="entry name" value="Arg_biosynth_ArgJ"/>
</dbReference>
<dbReference type="GO" id="GO:0004042">
    <property type="term" value="F:L-glutamate N-acetyltransferase activity"/>
    <property type="evidence" value="ECO:0007669"/>
    <property type="project" value="TreeGrafter"/>
</dbReference>
<name>A0A8S0QAU7_OLEEU</name>
<organism evidence="3 4">
    <name type="scientific">Olea europaea subsp. europaea</name>
    <dbReference type="NCBI Taxonomy" id="158383"/>
    <lineage>
        <taxon>Eukaryota</taxon>
        <taxon>Viridiplantae</taxon>
        <taxon>Streptophyta</taxon>
        <taxon>Embryophyta</taxon>
        <taxon>Tracheophyta</taxon>
        <taxon>Spermatophyta</taxon>
        <taxon>Magnoliopsida</taxon>
        <taxon>eudicotyledons</taxon>
        <taxon>Gunneridae</taxon>
        <taxon>Pentapetalae</taxon>
        <taxon>asterids</taxon>
        <taxon>lamiids</taxon>
        <taxon>Lamiales</taxon>
        <taxon>Oleaceae</taxon>
        <taxon>Oleeae</taxon>
        <taxon>Olea</taxon>
    </lineage>
</organism>
<evidence type="ECO:0000256" key="1">
    <source>
        <dbReference type="ARBA" id="ARBA00022571"/>
    </source>
</evidence>
<keyword evidence="1" id="KW-0055">Arginine biosynthesis</keyword>
<evidence type="ECO:0000313" key="4">
    <source>
        <dbReference type="Proteomes" id="UP000594638"/>
    </source>
</evidence>
<dbReference type="Gramene" id="OE9A042080T1">
    <property type="protein sequence ID" value="OE9A042080C1"/>
    <property type="gene ID" value="OE9A042080"/>
</dbReference>
<dbReference type="Proteomes" id="UP000594638">
    <property type="component" value="Unassembled WGS sequence"/>
</dbReference>
<dbReference type="PANTHER" id="PTHR23100:SF0">
    <property type="entry name" value="ARGININE BIOSYNTHESIS BIFUNCTIONAL PROTEIN ARGJ, MITOCHONDRIAL"/>
    <property type="match status" value="1"/>
</dbReference>
<dbReference type="AlphaFoldDB" id="A0A8S0QAU7"/>